<feature type="non-terminal residue" evidence="5">
    <location>
        <position position="195"/>
    </location>
</feature>
<dbReference type="CDD" id="cd06089">
    <property type="entry name" value="KOW_RPL26"/>
    <property type="match status" value="1"/>
</dbReference>
<reference evidence="5" key="1">
    <citation type="submission" date="2013-08" db="EMBL/GenBank/DDBJ databases">
        <authorList>
            <person name="Mendez C."/>
            <person name="Richter M."/>
            <person name="Ferrer M."/>
            <person name="Sanchez J."/>
        </authorList>
    </citation>
    <scope>NUCLEOTIDE SEQUENCE</scope>
</reference>
<organism evidence="5">
    <name type="scientific">mine drainage metagenome</name>
    <dbReference type="NCBI Taxonomy" id="410659"/>
    <lineage>
        <taxon>unclassified sequences</taxon>
        <taxon>metagenomes</taxon>
        <taxon>ecological metagenomes</taxon>
    </lineage>
</organism>
<evidence type="ECO:0000256" key="2">
    <source>
        <dbReference type="ARBA" id="ARBA00022980"/>
    </source>
</evidence>
<evidence type="ECO:0000256" key="3">
    <source>
        <dbReference type="ARBA" id="ARBA00023274"/>
    </source>
</evidence>
<proteinExistence type="inferred from homology"/>
<name>T1AFK3_9ZZZZ</name>
<dbReference type="EMBL" id="AUZX01012017">
    <property type="protein sequence ID" value="EQD40695.1"/>
    <property type="molecule type" value="Genomic_DNA"/>
</dbReference>
<dbReference type="NCBIfam" id="TIGR01080">
    <property type="entry name" value="rplX_A_E"/>
    <property type="match status" value="1"/>
</dbReference>
<reference evidence="5" key="2">
    <citation type="journal article" date="2014" name="ISME J.">
        <title>Microbial stratification in low pH oxic and suboxic macroscopic growths along an acid mine drainage.</title>
        <authorList>
            <person name="Mendez-Garcia C."/>
            <person name="Mesa V."/>
            <person name="Sprenger R.R."/>
            <person name="Richter M."/>
            <person name="Diez M.S."/>
            <person name="Solano J."/>
            <person name="Bargiela R."/>
            <person name="Golyshina O.V."/>
            <person name="Manteca A."/>
            <person name="Ramos J.L."/>
            <person name="Gallego J.R."/>
            <person name="Llorente I."/>
            <person name="Martins Dos Santos V.A."/>
            <person name="Jensen O.N."/>
            <person name="Pelaez A.I."/>
            <person name="Sanchez J."/>
            <person name="Ferrer M."/>
        </authorList>
    </citation>
    <scope>NUCLEOTIDE SEQUENCE</scope>
</reference>
<dbReference type="InterPro" id="IPR005756">
    <property type="entry name" value="Ribosomal_uL24_euk/arc"/>
</dbReference>
<evidence type="ECO:0000256" key="1">
    <source>
        <dbReference type="ARBA" id="ARBA00010618"/>
    </source>
</evidence>
<accession>T1AFK3</accession>
<dbReference type="InterPro" id="IPR008991">
    <property type="entry name" value="Translation_prot_SH3-like_sf"/>
</dbReference>
<evidence type="ECO:0000256" key="4">
    <source>
        <dbReference type="SAM" id="MobiDB-lite"/>
    </source>
</evidence>
<gene>
    <name evidence="5" type="ORF">B1A_16352</name>
</gene>
<comment type="similarity">
    <text evidence="1">Belongs to the universal ribosomal protein uL24 family.</text>
</comment>
<dbReference type="GO" id="GO:0006412">
    <property type="term" value="P:translation"/>
    <property type="evidence" value="ECO:0007669"/>
    <property type="project" value="InterPro"/>
</dbReference>
<evidence type="ECO:0000313" key="5">
    <source>
        <dbReference type="EMBL" id="EQD40695.1"/>
    </source>
</evidence>
<evidence type="ECO:0008006" key="6">
    <source>
        <dbReference type="Google" id="ProtNLM"/>
    </source>
</evidence>
<comment type="caution">
    <text evidence="5">The sequence shown here is derived from an EMBL/GenBank/DDBJ whole genome shotgun (WGS) entry which is preliminary data.</text>
</comment>
<feature type="region of interest" description="Disordered" evidence="4">
    <location>
        <begin position="84"/>
        <end position="195"/>
    </location>
</feature>
<feature type="non-terminal residue" evidence="5">
    <location>
        <position position="1"/>
    </location>
</feature>
<dbReference type="AlphaFoldDB" id="T1AFK3"/>
<dbReference type="GO" id="GO:0003723">
    <property type="term" value="F:RNA binding"/>
    <property type="evidence" value="ECO:0007669"/>
    <property type="project" value="InterPro"/>
</dbReference>
<keyword evidence="3" id="KW-0687">Ribonucleoprotein</keyword>
<dbReference type="InterPro" id="IPR041988">
    <property type="entry name" value="Ribosomal_uL24_KOW"/>
</dbReference>
<dbReference type="GO" id="GO:0003735">
    <property type="term" value="F:structural constituent of ribosome"/>
    <property type="evidence" value="ECO:0007669"/>
    <property type="project" value="InterPro"/>
</dbReference>
<sequence length="195" mass="21181">SVPVRKGDTVRILSGSYVGSEERVARVDRRSYSVILNNITMKTGEQKQKPLPIRTGQLLLTKLNLSDAWRRRILSVRAEELTPEELGTAPEAPTAASPDAAAVLPGPEGDMHLTEAEREFLEDAGTEEEAPMGKAPKKGAPEEARPKASSGEMKLTPKETAFFESAEKEEDGPDAKAVRTHKRGPHTAEEEEIAG</sequence>
<dbReference type="GO" id="GO:0015934">
    <property type="term" value="C:large ribosomal subunit"/>
    <property type="evidence" value="ECO:0007669"/>
    <property type="project" value="InterPro"/>
</dbReference>
<dbReference type="InterPro" id="IPR014722">
    <property type="entry name" value="Rib_uL2_dom2"/>
</dbReference>
<feature type="compositionally biased region" description="Basic and acidic residues" evidence="4">
    <location>
        <begin position="109"/>
        <end position="121"/>
    </location>
</feature>
<dbReference type="Gene3D" id="2.30.30.30">
    <property type="match status" value="1"/>
</dbReference>
<feature type="compositionally biased region" description="Low complexity" evidence="4">
    <location>
        <begin position="89"/>
        <end position="105"/>
    </location>
</feature>
<dbReference type="SUPFAM" id="SSF50104">
    <property type="entry name" value="Translation proteins SH3-like domain"/>
    <property type="match status" value="1"/>
</dbReference>
<protein>
    <recommendedName>
        <fullName evidence="6">50S ribosomal protein L24</fullName>
    </recommendedName>
</protein>
<keyword evidence="2" id="KW-0689">Ribosomal protein</keyword>